<accession>A0A4S2KRQ5</accession>
<evidence type="ECO:0000313" key="2">
    <source>
        <dbReference type="Proteomes" id="UP000310200"/>
    </source>
</evidence>
<keyword evidence="2" id="KW-1185">Reference proteome</keyword>
<dbReference type="AlphaFoldDB" id="A0A4S2KRQ5"/>
<gene>
    <name evidence="1" type="ORF">DBV15_07711</name>
</gene>
<evidence type="ECO:0000313" key="1">
    <source>
        <dbReference type="EMBL" id="TGZ52096.1"/>
    </source>
</evidence>
<name>A0A4S2KRQ5_9HYME</name>
<reference evidence="1 2" key="1">
    <citation type="journal article" date="2019" name="Philos. Trans. R. Soc. Lond., B, Biol. Sci.">
        <title>Ant behaviour and brain gene expression of defending hosts depend on the ecological success of the intruding social parasite.</title>
        <authorList>
            <person name="Kaur R."/>
            <person name="Stoldt M."/>
            <person name="Jongepier E."/>
            <person name="Feldmeyer B."/>
            <person name="Menzel F."/>
            <person name="Bornberg-Bauer E."/>
            <person name="Foitzik S."/>
        </authorList>
    </citation>
    <scope>NUCLEOTIDE SEQUENCE [LARGE SCALE GENOMIC DNA]</scope>
    <source>
        <tissue evidence="1">Whole body</tissue>
    </source>
</reference>
<comment type="caution">
    <text evidence="1">The sequence shown here is derived from an EMBL/GenBank/DDBJ whole genome shotgun (WGS) entry which is preliminary data.</text>
</comment>
<organism evidence="1 2">
    <name type="scientific">Temnothorax longispinosus</name>
    <dbReference type="NCBI Taxonomy" id="300112"/>
    <lineage>
        <taxon>Eukaryota</taxon>
        <taxon>Metazoa</taxon>
        <taxon>Ecdysozoa</taxon>
        <taxon>Arthropoda</taxon>
        <taxon>Hexapoda</taxon>
        <taxon>Insecta</taxon>
        <taxon>Pterygota</taxon>
        <taxon>Neoptera</taxon>
        <taxon>Endopterygota</taxon>
        <taxon>Hymenoptera</taxon>
        <taxon>Apocrita</taxon>
        <taxon>Aculeata</taxon>
        <taxon>Formicoidea</taxon>
        <taxon>Formicidae</taxon>
        <taxon>Myrmicinae</taxon>
        <taxon>Temnothorax</taxon>
    </lineage>
</organism>
<sequence length="112" mass="12291">MASRTRVSEPRTDVAIIDRGRFHCDDPLSAAGGRSVQSGFIVAVTTARIHAVPRYHRRESPDLERETVAAAARFSRHILSAAASRSPLGTAKRMWKAAGFHREPLSSPEKVD</sequence>
<dbReference type="EMBL" id="QBLH01001372">
    <property type="protein sequence ID" value="TGZ52096.1"/>
    <property type="molecule type" value="Genomic_DNA"/>
</dbReference>
<proteinExistence type="predicted"/>
<dbReference type="Proteomes" id="UP000310200">
    <property type="component" value="Unassembled WGS sequence"/>
</dbReference>
<protein>
    <submittedName>
        <fullName evidence="1">Uncharacterized protein</fullName>
    </submittedName>
</protein>